<organism evidence="2 3">
    <name type="scientific">Pseudomonas fluvialis</name>
    <dbReference type="NCBI Taxonomy" id="1793966"/>
    <lineage>
        <taxon>Bacteria</taxon>
        <taxon>Pseudomonadati</taxon>
        <taxon>Pseudomonadota</taxon>
        <taxon>Gammaproteobacteria</taxon>
        <taxon>Pseudomonadales</taxon>
        <taxon>Pseudomonadaceae</taxon>
        <taxon>Pseudomonas</taxon>
    </lineage>
</organism>
<evidence type="ECO:0000313" key="3">
    <source>
        <dbReference type="Proteomes" id="UP000242861"/>
    </source>
</evidence>
<dbReference type="EMBL" id="PIYS01000002">
    <property type="protein sequence ID" value="PKF73166.1"/>
    <property type="molecule type" value="Genomic_DNA"/>
</dbReference>
<feature type="domain" description="Glucosamine/galactosamine-6-phosphate isomerase" evidence="1">
    <location>
        <begin position="24"/>
        <end position="221"/>
    </location>
</feature>
<evidence type="ECO:0000259" key="1">
    <source>
        <dbReference type="Pfam" id="PF01182"/>
    </source>
</evidence>
<reference evidence="3" key="1">
    <citation type="submission" date="2017-12" db="EMBL/GenBank/DDBJ databases">
        <authorList>
            <person name="Yu X.-Y."/>
        </authorList>
    </citation>
    <scope>NUCLEOTIDE SEQUENCE [LARGE SCALE GENOMIC DNA]</scope>
    <source>
        <strain evidence="3">ZYSR67-Z</strain>
    </source>
</reference>
<dbReference type="Pfam" id="PF01182">
    <property type="entry name" value="Glucosamine_iso"/>
    <property type="match status" value="1"/>
</dbReference>
<proteinExistence type="predicted"/>
<gene>
    <name evidence="2" type="ORF">CW360_01515</name>
</gene>
<accession>A0A2I0CUP4</accession>
<dbReference type="AlphaFoldDB" id="A0A2I0CUP4"/>
<dbReference type="Proteomes" id="UP000242861">
    <property type="component" value="Unassembled WGS sequence"/>
</dbReference>
<dbReference type="GO" id="GO:0005975">
    <property type="term" value="P:carbohydrate metabolic process"/>
    <property type="evidence" value="ECO:0007669"/>
    <property type="project" value="InterPro"/>
</dbReference>
<comment type="caution">
    <text evidence="2">The sequence shown here is derived from an EMBL/GenBank/DDBJ whole genome shotgun (WGS) entry which is preliminary data.</text>
</comment>
<name>A0A2I0CUP4_9PSED</name>
<dbReference type="PANTHER" id="PTHR11054:SF0">
    <property type="entry name" value="6-PHOSPHOGLUCONOLACTONASE"/>
    <property type="match status" value="1"/>
</dbReference>
<evidence type="ECO:0000313" key="2">
    <source>
        <dbReference type="EMBL" id="PKF73166.1"/>
    </source>
</evidence>
<dbReference type="Gene3D" id="3.40.50.1360">
    <property type="match status" value="1"/>
</dbReference>
<protein>
    <recommendedName>
        <fullName evidence="1">Glucosamine/galactosamine-6-phosphate isomerase domain-containing protein</fullName>
    </recommendedName>
</protein>
<sequence length="234" mass="25767">MMSKTFFLDGRMTAHLAWQIFTSREACLTQLADDLGRLLRAAQQEQDMVSLLLPGGSSPAALLPLLAEQELDWRALRISPTDERWVAADAPQSNWRLLYSGLPQAFVLDPRQAEHIEQAAQNWGEQLASWAPFSAVLLGMGEDGHVASLFPPLDDQTACGEAACISLAAQPPVQRISLQLGLLLRSQWLGLLAFGTAKQRLLQQIQARPQCYAALPITRLLAASDRPLTVYWAP</sequence>
<dbReference type="InterPro" id="IPR006148">
    <property type="entry name" value="Glc/Gal-6P_isomerase"/>
</dbReference>
<dbReference type="InterPro" id="IPR037171">
    <property type="entry name" value="NagB/RpiA_transferase-like"/>
</dbReference>
<dbReference type="SUPFAM" id="SSF100950">
    <property type="entry name" value="NagB/RpiA/CoA transferase-like"/>
    <property type="match status" value="1"/>
</dbReference>
<dbReference type="InterPro" id="IPR039104">
    <property type="entry name" value="6PGL"/>
</dbReference>
<dbReference type="PANTHER" id="PTHR11054">
    <property type="entry name" value="6-PHOSPHOGLUCONOLACTONASE"/>
    <property type="match status" value="1"/>
</dbReference>